<keyword evidence="1" id="KW-0812">Transmembrane</keyword>
<keyword evidence="1" id="KW-0472">Membrane</keyword>
<protein>
    <submittedName>
        <fullName evidence="2">Uncharacterized protein</fullName>
    </submittedName>
</protein>
<proteinExistence type="predicted"/>
<sequence>MNFDIVSTVPEPLKYLIGATIFVFAFGFLYAWARGRNSDSTGE</sequence>
<evidence type="ECO:0000313" key="2">
    <source>
        <dbReference type="EMBL" id="WCT74943.1"/>
    </source>
</evidence>
<accession>A0ABY7TNX9</accession>
<keyword evidence="3" id="KW-1185">Reference proteome</keyword>
<dbReference type="Proteomes" id="UP001220395">
    <property type="component" value="Chromosome"/>
</dbReference>
<keyword evidence="1" id="KW-1133">Transmembrane helix</keyword>
<name>A0ABY7TNX9_9SPHN</name>
<feature type="transmembrane region" description="Helical" evidence="1">
    <location>
        <begin position="15"/>
        <end position="33"/>
    </location>
</feature>
<evidence type="ECO:0000256" key="1">
    <source>
        <dbReference type="SAM" id="Phobius"/>
    </source>
</evidence>
<evidence type="ECO:0000313" key="3">
    <source>
        <dbReference type="Proteomes" id="UP001220395"/>
    </source>
</evidence>
<gene>
    <name evidence="2" type="ORF">PQ455_06915</name>
</gene>
<dbReference type="RefSeq" id="WP_273690393.1">
    <property type="nucleotide sequence ID" value="NZ_CP117411.1"/>
</dbReference>
<dbReference type="EMBL" id="CP117411">
    <property type="protein sequence ID" value="WCT74943.1"/>
    <property type="molecule type" value="Genomic_DNA"/>
</dbReference>
<organism evidence="2 3">
    <name type="scientific">Sphingomonas naphthae</name>
    <dbReference type="NCBI Taxonomy" id="1813468"/>
    <lineage>
        <taxon>Bacteria</taxon>
        <taxon>Pseudomonadati</taxon>
        <taxon>Pseudomonadota</taxon>
        <taxon>Alphaproteobacteria</taxon>
        <taxon>Sphingomonadales</taxon>
        <taxon>Sphingomonadaceae</taxon>
        <taxon>Sphingomonas</taxon>
    </lineage>
</organism>
<reference evidence="2 3" key="1">
    <citation type="submission" date="2023-02" db="EMBL/GenBank/DDBJ databases">
        <title>Genome sequence of Sphingomonas naphthae.</title>
        <authorList>
            <person name="Kim S."/>
            <person name="Heo J."/>
            <person name="Kwon S.-W."/>
        </authorList>
    </citation>
    <scope>NUCLEOTIDE SEQUENCE [LARGE SCALE GENOMIC DNA]</scope>
    <source>
        <strain evidence="2 3">KACC 18716</strain>
    </source>
</reference>